<dbReference type="Gene3D" id="3.50.50.60">
    <property type="entry name" value="FAD/NAD(P)-binding domain"/>
    <property type="match status" value="2"/>
</dbReference>
<dbReference type="PANTHER" id="PTHR42783:SF3">
    <property type="entry name" value="GLUTAMATE SYNTHASE [NADPH] SMALL CHAIN-RELATED"/>
    <property type="match status" value="1"/>
</dbReference>
<dbReference type="Gene3D" id="1.10.1060.10">
    <property type="entry name" value="Alpha-helical ferredoxin"/>
    <property type="match status" value="1"/>
</dbReference>
<dbReference type="GO" id="GO:0051536">
    <property type="term" value="F:iron-sulfur cluster binding"/>
    <property type="evidence" value="ECO:0007669"/>
    <property type="project" value="InterPro"/>
</dbReference>
<dbReference type="SUPFAM" id="SSF51971">
    <property type="entry name" value="Nucleotide-binding domain"/>
    <property type="match status" value="1"/>
</dbReference>
<dbReference type="PANTHER" id="PTHR42783">
    <property type="entry name" value="GLUTAMATE SYNTHASE [NADPH] SMALL CHAIN"/>
    <property type="match status" value="1"/>
</dbReference>
<dbReference type="EMBL" id="DYWQ01000059">
    <property type="protein sequence ID" value="HJF44892.1"/>
    <property type="molecule type" value="Genomic_DNA"/>
</dbReference>
<dbReference type="PRINTS" id="PR00469">
    <property type="entry name" value="PNDRDTASEII"/>
</dbReference>
<proteinExistence type="predicted"/>
<reference evidence="3" key="2">
    <citation type="submission" date="2021-09" db="EMBL/GenBank/DDBJ databases">
        <authorList>
            <person name="Gilroy R."/>
        </authorList>
    </citation>
    <scope>NUCLEOTIDE SEQUENCE</scope>
    <source>
        <strain evidence="3">CHK124-7917</strain>
    </source>
</reference>
<dbReference type="InterPro" id="IPR009051">
    <property type="entry name" value="Helical_ferredxn"/>
</dbReference>
<evidence type="ECO:0000259" key="1">
    <source>
        <dbReference type="Pfam" id="PF07992"/>
    </source>
</evidence>
<evidence type="ECO:0000313" key="4">
    <source>
        <dbReference type="Proteomes" id="UP000697330"/>
    </source>
</evidence>
<dbReference type="InterPro" id="IPR036188">
    <property type="entry name" value="FAD/NAD-bd_sf"/>
</dbReference>
<comment type="caution">
    <text evidence="3">The sequence shown here is derived from an EMBL/GenBank/DDBJ whole genome shotgun (WGS) entry which is preliminary data.</text>
</comment>
<dbReference type="PRINTS" id="PR00368">
    <property type="entry name" value="FADPNR"/>
</dbReference>
<dbReference type="InterPro" id="IPR028261">
    <property type="entry name" value="DPD_II"/>
</dbReference>
<accession>A0A921GEM0</accession>
<evidence type="ECO:0000259" key="2">
    <source>
        <dbReference type="Pfam" id="PF14691"/>
    </source>
</evidence>
<feature type="domain" description="FAD/NAD(P)-binding" evidence="1">
    <location>
        <begin position="111"/>
        <end position="391"/>
    </location>
</feature>
<name>A0A921GEM0_9ACTN</name>
<dbReference type="InterPro" id="IPR023753">
    <property type="entry name" value="FAD/NAD-binding_dom"/>
</dbReference>
<dbReference type="Pfam" id="PF07992">
    <property type="entry name" value="Pyr_redox_2"/>
    <property type="match status" value="1"/>
</dbReference>
<dbReference type="GO" id="GO:0016491">
    <property type="term" value="F:oxidoreductase activity"/>
    <property type="evidence" value="ECO:0007669"/>
    <property type="project" value="InterPro"/>
</dbReference>
<dbReference type="Proteomes" id="UP000697330">
    <property type="component" value="Unassembled WGS sequence"/>
</dbReference>
<dbReference type="AlphaFoldDB" id="A0A921GEM0"/>
<protein>
    <submittedName>
        <fullName evidence="3">FAD-dependent oxidoreductase</fullName>
    </submittedName>
</protein>
<organism evidence="3 4">
    <name type="scientific">Thermophilibacter provencensis</name>
    <dbReference type="NCBI Taxonomy" id="1852386"/>
    <lineage>
        <taxon>Bacteria</taxon>
        <taxon>Bacillati</taxon>
        <taxon>Actinomycetota</taxon>
        <taxon>Coriobacteriia</taxon>
        <taxon>Coriobacteriales</taxon>
        <taxon>Atopobiaceae</taxon>
        <taxon>Thermophilibacter</taxon>
    </lineage>
</organism>
<dbReference type="SUPFAM" id="SSF46548">
    <property type="entry name" value="alpha-helical ferredoxin"/>
    <property type="match status" value="1"/>
</dbReference>
<reference evidence="3" key="1">
    <citation type="journal article" date="2021" name="PeerJ">
        <title>Extensive microbial diversity within the chicken gut microbiome revealed by metagenomics and culture.</title>
        <authorList>
            <person name="Gilroy R."/>
            <person name="Ravi A."/>
            <person name="Getino M."/>
            <person name="Pursley I."/>
            <person name="Horton D.L."/>
            <person name="Alikhan N.F."/>
            <person name="Baker D."/>
            <person name="Gharbi K."/>
            <person name="Hall N."/>
            <person name="Watson M."/>
            <person name="Adriaenssens E.M."/>
            <person name="Foster-Nyarko E."/>
            <person name="Jarju S."/>
            <person name="Secka A."/>
            <person name="Antonio M."/>
            <person name="Oren A."/>
            <person name="Chaudhuri R.R."/>
            <person name="La Ragione R."/>
            <person name="Hildebrand F."/>
            <person name="Pallen M.J."/>
        </authorList>
    </citation>
    <scope>NUCLEOTIDE SEQUENCE</scope>
    <source>
        <strain evidence="3">CHK124-7917</strain>
    </source>
</reference>
<evidence type="ECO:0000313" key="3">
    <source>
        <dbReference type="EMBL" id="HJF44892.1"/>
    </source>
</evidence>
<dbReference type="RefSeq" id="WP_273447918.1">
    <property type="nucleotide sequence ID" value="NZ_CALUGK010000019.1"/>
</dbReference>
<dbReference type="Pfam" id="PF14691">
    <property type="entry name" value="Fer4_20"/>
    <property type="match status" value="1"/>
</dbReference>
<sequence length="414" mass="44788">MAVHVIEEANRCLGCRRAMCQERGCPVHTPIPEVIRLFKERRMDEAGALLFENNPMSAVCSLVCNHSNQCEGNCVQARRGNPVHFSSIEHYISSTYLDRLEPERPEPCGKSVAVIGSGPAGITVAIKLAERGCAVTVFEQRTEIGGVLQYGIPEFRLSKELVQRYREVMCALGVRVRPSTTIGGALHIDDLFRDGYDAVFVGTGTWRARKLDILGQARGNVFFGIDYLVDPSSVSIGRDVAIIGVGNVAMDVARSALRHGARRVTLYSNTRDVTASSEEVEYAELEGAEIVYGKDVVSIDDEGPIFRTAIFDEKNDVVGYEDELDHVRCDTVIIAVSQLPKNKLVLTTTGLATNERGLLEVDESCMTTVPGVFAAGDVATGPRTVVHAVAGAKRAVEGMLAYMGLSADAAPTAP</sequence>
<feature type="domain" description="Dihydroprymidine dehydrogenase" evidence="2">
    <location>
        <begin position="5"/>
        <end position="95"/>
    </location>
</feature>
<gene>
    <name evidence="3" type="ORF">K8U72_03810</name>
</gene>